<comment type="caution">
    <text evidence="2">The sequence shown here is derived from an EMBL/GenBank/DDBJ whole genome shotgun (WGS) entry which is preliminary data.</text>
</comment>
<keyword evidence="1" id="KW-0472">Membrane</keyword>
<feature type="transmembrane region" description="Helical" evidence="1">
    <location>
        <begin position="6"/>
        <end position="25"/>
    </location>
</feature>
<evidence type="ECO:0000313" key="3">
    <source>
        <dbReference type="Proteomes" id="UP001229421"/>
    </source>
</evidence>
<dbReference type="EMBL" id="JAUHHV010000005">
    <property type="protein sequence ID" value="KAK1424704.1"/>
    <property type="molecule type" value="Genomic_DNA"/>
</dbReference>
<evidence type="ECO:0000256" key="1">
    <source>
        <dbReference type="SAM" id="Phobius"/>
    </source>
</evidence>
<dbReference type="Proteomes" id="UP001229421">
    <property type="component" value="Unassembled WGS sequence"/>
</dbReference>
<accession>A0AAD8KL03</accession>
<keyword evidence="1" id="KW-0812">Transmembrane</keyword>
<dbReference type="AlphaFoldDB" id="A0AAD8KL03"/>
<reference evidence="2" key="1">
    <citation type="journal article" date="2023" name="bioRxiv">
        <title>Improved chromosome-level genome assembly for marigold (Tagetes erecta).</title>
        <authorList>
            <person name="Jiang F."/>
            <person name="Yuan L."/>
            <person name="Wang S."/>
            <person name="Wang H."/>
            <person name="Xu D."/>
            <person name="Wang A."/>
            <person name="Fan W."/>
        </authorList>
    </citation>
    <scope>NUCLEOTIDE SEQUENCE</scope>
    <source>
        <strain evidence="2">WSJ</strain>
        <tissue evidence="2">Leaf</tissue>
    </source>
</reference>
<gene>
    <name evidence="2" type="ORF">QVD17_20039</name>
</gene>
<evidence type="ECO:0000313" key="2">
    <source>
        <dbReference type="EMBL" id="KAK1424704.1"/>
    </source>
</evidence>
<keyword evidence="1" id="KW-1133">Transmembrane helix</keyword>
<organism evidence="2 3">
    <name type="scientific">Tagetes erecta</name>
    <name type="common">African marigold</name>
    <dbReference type="NCBI Taxonomy" id="13708"/>
    <lineage>
        <taxon>Eukaryota</taxon>
        <taxon>Viridiplantae</taxon>
        <taxon>Streptophyta</taxon>
        <taxon>Embryophyta</taxon>
        <taxon>Tracheophyta</taxon>
        <taxon>Spermatophyta</taxon>
        <taxon>Magnoliopsida</taxon>
        <taxon>eudicotyledons</taxon>
        <taxon>Gunneridae</taxon>
        <taxon>Pentapetalae</taxon>
        <taxon>asterids</taxon>
        <taxon>campanulids</taxon>
        <taxon>Asterales</taxon>
        <taxon>Asteraceae</taxon>
        <taxon>Asteroideae</taxon>
        <taxon>Heliantheae alliance</taxon>
        <taxon>Tageteae</taxon>
        <taxon>Tagetes</taxon>
    </lineage>
</organism>
<proteinExistence type="predicted"/>
<keyword evidence="3" id="KW-1185">Reference proteome</keyword>
<name>A0AAD8KL03_TARER</name>
<protein>
    <submittedName>
        <fullName evidence="2">Uncharacterized protein</fullName>
    </submittedName>
</protein>
<sequence>MYVYQYVLFIILGLIKCVWLTNWFYGVVVSTLDFESSDLGSTPGSNTKSKFPRKSKKEFGPLDLILNEDQWLINTRWHYGICVRNVAATEGVRLITWGLGKNGADGVLEASEQCFKV</sequence>